<evidence type="ECO:0000256" key="3">
    <source>
        <dbReference type="ARBA" id="ARBA00005119"/>
    </source>
</evidence>
<dbReference type="EMBL" id="CP041356">
    <property type="protein sequence ID" value="QDK70058.1"/>
    <property type="molecule type" value="Genomic_DNA"/>
</dbReference>
<keyword evidence="10 18" id="KW-0808">Transferase</keyword>
<keyword evidence="16" id="KW-0594">Phospholipid biosynthesis</keyword>
<feature type="transmembrane region" description="Helical" evidence="19">
    <location>
        <begin position="49"/>
        <end position="69"/>
    </location>
</feature>
<keyword evidence="14" id="KW-0443">Lipid metabolism</keyword>
<sequence length="267" mass="29170">MTQRIITGVVAGGIFLALLILGGVYFQILVGLLVIIAMHELFKMYKLQLLSFEGILATLASLSLALPIGQHFLGLNIDGGMMLFTLFLFAMLTGMVFSNGKYSFEDVAFPFLSAFYVGIGFQNLLTARQSSIYIVFLALFIVWATDIGAYAVGRSLKTRFPQKLLPSVSPNKTVVGSLGGIVSAVVVALIMFFLYSKELPQIGFIKLILFTVIFSIVGQIGDLVESSIKRHFGVKDSGKLLPGHGGILDRFDNLIFVFPIMHLLGLF</sequence>
<evidence type="ECO:0000313" key="21">
    <source>
        <dbReference type="Proteomes" id="UP000315128"/>
    </source>
</evidence>
<protein>
    <recommendedName>
        <fullName evidence="7 18">Phosphatidate cytidylyltransferase</fullName>
        <ecNumber evidence="6 18">2.7.7.41</ecNumber>
    </recommendedName>
</protein>
<keyword evidence="11 18" id="KW-0812">Transmembrane</keyword>
<keyword evidence="17" id="KW-1208">Phospholipid metabolism</keyword>
<dbReference type="AlphaFoldDB" id="A0A514Z632"/>
<evidence type="ECO:0000256" key="2">
    <source>
        <dbReference type="ARBA" id="ARBA00004651"/>
    </source>
</evidence>
<dbReference type="PANTHER" id="PTHR46382:SF1">
    <property type="entry name" value="PHOSPHATIDATE CYTIDYLYLTRANSFERASE"/>
    <property type="match status" value="1"/>
</dbReference>
<comment type="catalytic activity">
    <reaction evidence="1 18">
        <text>a 1,2-diacyl-sn-glycero-3-phosphate + CTP + H(+) = a CDP-1,2-diacyl-sn-glycerol + diphosphate</text>
        <dbReference type="Rhea" id="RHEA:16229"/>
        <dbReference type="ChEBI" id="CHEBI:15378"/>
        <dbReference type="ChEBI" id="CHEBI:33019"/>
        <dbReference type="ChEBI" id="CHEBI:37563"/>
        <dbReference type="ChEBI" id="CHEBI:58332"/>
        <dbReference type="ChEBI" id="CHEBI:58608"/>
        <dbReference type="EC" id="2.7.7.41"/>
    </reaction>
</comment>
<dbReference type="Proteomes" id="UP000315128">
    <property type="component" value="Chromosome"/>
</dbReference>
<comment type="similarity">
    <text evidence="5 18">Belongs to the CDS family.</text>
</comment>
<evidence type="ECO:0000256" key="5">
    <source>
        <dbReference type="ARBA" id="ARBA00010185"/>
    </source>
</evidence>
<dbReference type="PROSITE" id="PS01315">
    <property type="entry name" value="CDS"/>
    <property type="match status" value="1"/>
</dbReference>
<keyword evidence="9" id="KW-0444">Lipid biosynthesis</keyword>
<reference evidence="20 21" key="1">
    <citation type="submission" date="2019-07" db="EMBL/GenBank/DDBJ databases">
        <title>Genome sequencing of KACC 19320.</title>
        <authorList>
            <person name="Heo J."/>
            <person name="Kim S.-J."/>
            <person name="Kim J.-S."/>
            <person name="Hong S.-B."/>
            <person name="Kwon S.-W."/>
        </authorList>
    </citation>
    <scope>NUCLEOTIDE SEQUENCE [LARGE SCALE GENOMIC DNA]</scope>
    <source>
        <strain evidence="20 21">KACC 19320</strain>
    </source>
</reference>
<evidence type="ECO:0000256" key="1">
    <source>
        <dbReference type="ARBA" id="ARBA00001698"/>
    </source>
</evidence>
<keyword evidence="13 19" id="KW-1133">Transmembrane helix</keyword>
<evidence type="ECO:0000313" key="20">
    <source>
        <dbReference type="EMBL" id="QDK70058.1"/>
    </source>
</evidence>
<gene>
    <name evidence="20" type="ORF">FLP15_01280</name>
</gene>
<dbReference type="UniPathway" id="UPA00557">
    <property type="reaction ID" value="UER00614"/>
</dbReference>
<evidence type="ECO:0000256" key="7">
    <source>
        <dbReference type="ARBA" id="ARBA00019373"/>
    </source>
</evidence>
<dbReference type="Pfam" id="PF01148">
    <property type="entry name" value="CTP_transf_1"/>
    <property type="match status" value="1"/>
</dbReference>
<dbReference type="GO" id="GO:0004605">
    <property type="term" value="F:phosphatidate cytidylyltransferase activity"/>
    <property type="evidence" value="ECO:0007669"/>
    <property type="project" value="UniProtKB-EC"/>
</dbReference>
<evidence type="ECO:0000256" key="12">
    <source>
        <dbReference type="ARBA" id="ARBA00022695"/>
    </source>
</evidence>
<dbReference type="PANTHER" id="PTHR46382">
    <property type="entry name" value="PHOSPHATIDATE CYTIDYLYLTRANSFERASE"/>
    <property type="match status" value="1"/>
</dbReference>
<evidence type="ECO:0000256" key="10">
    <source>
        <dbReference type="ARBA" id="ARBA00022679"/>
    </source>
</evidence>
<evidence type="ECO:0000256" key="14">
    <source>
        <dbReference type="ARBA" id="ARBA00023098"/>
    </source>
</evidence>
<evidence type="ECO:0000256" key="17">
    <source>
        <dbReference type="ARBA" id="ARBA00023264"/>
    </source>
</evidence>
<name>A0A514Z632_9LACT</name>
<feature type="transmembrane region" description="Helical" evidence="19">
    <location>
        <begin position="107"/>
        <end position="125"/>
    </location>
</feature>
<dbReference type="OrthoDB" id="9799199at2"/>
<organism evidence="20 21">
    <name type="scientific">Lactococcus protaetiae</name>
    <dbReference type="NCBI Taxonomy" id="2592653"/>
    <lineage>
        <taxon>Bacteria</taxon>
        <taxon>Bacillati</taxon>
        <taxon>Bacillota</taxon>
        <taxon>Bacilli</taxon>
        <taxon>Lactobacillales</taxon>
        <taxon>Streptococcaceae</taxon>
        <taxon>Lactococcus</taxon>
    </lineage>
</organism>
<dbReference type="RefSeq" id="WP_142765697.1">
    <property type="nucleotide sequence ID" value="NZ_CP041356.1"/>
</dbReference>
<feature type="transmembrane region" description="Helical" evidence="19">
    <location>
        <begin position="131"/>
        <end position="153"/>
    </location>
</feature>
<evidence type="ECO:0000256" key="15">
    <source>
        <dbReference type="ARBA" id="ARBA00023136"/>
    </source>
</evidence>
<feature type="transmembrane region" description="Helical" evidence="19">
    <location>
        <begin position="81"/>
        <end position="100"/>
    </location>
</feature>
<proteinExistence type="inferred from homology"/>
<evidence type="ECO:0000256" key="16">
    <source>
        <dbReference type="ARBA" id="ARBA00023209"/>
    </source>
</evidence>
<keyword evidence="8" id="KW-1003">Cell membrane</keyword>
<evidence type="ECO:0000256" key="6">
    <source>
        <dbReference type="ARBA" id="ARBA00012487"/>
    </source>
</evidence>
<feature type="transmembrane region" description="Helical" evidence="19">
    <location>
        <begin position="6"/>
        <end position="37"/>
    </location>
</feature>
<comment type="pathway">
    <text evidence="3 18">Phospholipid metabolism; CDP-diacylglycerol biosynthesis; CDP-diacylglycerol from sn-glycerol 3-phosphate: step 3/3.</text>
</comment>
<dbReference type="KEGG" id="lack:FLP15_01280"/>
<keyword evidence="15 19" id="KW-0472">Membrane</keyword>
<comment type="subcellular location">
    <subcellularLocation>
        <location evidence="2">Cell membrane</location>
        <topology evidence="2">Multi-pass membrane protein</topology>
    </subcellularLocation>
</comment>
<evidence type="ECO:0000256" key="13">
    <source>
        <dbReference type="ARBA" id="ARBA00022989"/>
    </source>
</evidence>
<evidence type="ECO:0000256" key="4">
    <source>
        <dbReference type="ARBA" id="ARBA00005189"/>
    </source>
</evidence>
<evidence type="ECO:0000256" key="18">
    <source>
        <dbReference type="RuleBase" id="RU003938"/>
    </source>
</evidence>
<evidence type="ECO:0000256" key="8">
    <source>
        <dbReference type="ARBA" id="ARBA00022475"/>
    </source>
</evidence>
<comment type="pathway">
    <text evidence="4">Lipid metabolism.</text>
</comment>
<dbReference type="EC" id="2.7.7.41" evidence="6 18"/>
<dbReference type="GO" id="GO:0016024">
    <property type="term" value="P:CDP-diacylglycerol biosynthetic process"/>
    <property type="evidence" value="ECO:0007669"/>
    <property type="project" value="UniProtKB-UniPathway"/>
</dbReference>
<evidence type="ECO:0000256" key="19">
    <source>
        <dbReference type="SAM" id="Phobius"/>
    </source>
</evidence>
<evidence type="ECO:0000256" key="9">
    <source>
        <dbReference type="ARBA" id="ARBA00022516"/>
    </source>
</evidence>
<dbReference type="GO" id="GO:0005886">
    <property type="term" value="C:plasma membrane"/>
    <property type="evidence" value="ECO:0007669"/>
    <property type="project" value="UniProtKB-SubCell"/>
</dbReference>
<accession>A0A514Z632</accession>
<feature type="transmembrane region" description="Helical" evidence="19">
    <location>
        <begin position="174"/>
        <end position="195"/>
    </location>
</feature>
<feature type="transmembrane region" description="Helical" evidence="19">
    <location>
        <begin position="201"/>
        <end position="221"/>
    </location>
</feature>
<evidence type="ECO:0000256" key="11">
    <source>
        <dbReference type="ARBA" id="ARBA00022692"/>
    </source>
</evidence>
<keyword evidence="21" id="KW-1185">Reference proteome</keyword>
<keyword evidence="12 18" id="KW-0548">Nucleotidyltransferase</keyword>
<dbReference type="InterPro" id="IPR000374">
    <property type="entry name" value="PC_trans"/>
</dbReference>